<feature type="domain" description="Reverse transcriptase" evidence="1">
    <location>
        <begin position="1"/>
        <end position="227"/>
    </location>
</feature>
<dbReference type="InterPro" id="IPR043502">
    <property type="entry name" value="DNA/RNA_pol_sf"/>
</dbReference>
<comment type="caution">
    <text evidence="2">The sequence shown here is derived from an EMBL/GenBank/DDBJ whole genome shotgun (WGS) entry which is preliminary data.</text>
</comment>
<accession>A0A812QX74</accession>
<dbReference type="Proteomes" id="UP000649617">
    <property type="component" value="Unassembled WGS sequence"/>
</dbReference>
<dbReference type="AlphaFoldDB" id="A0A812QX74"/>
<dbReference type="Pfam" id="PF00078">
    <property type="entry name" value="RVT_1"/>
    <property type="match status" value="1"/>
</dbReference>
<dbReference type="SUPFAM" id="SSF56672">
    <property type="entry name" value="DNA/RNA polymerases"/>
    <property type="match status" value="1"/>
</dbReference>
<sequence>MQHCTWVRDELGHCRRNVHIKRLNYPIHQASGGLQLSVDLSTAFDRVPRWALRRALQWAGADNDITRTIEELHEQCRYPTEHAGFQGVLCMKRGVRQGCTLAPLLFTIFTCFLADIIGQRTDRQWMLEHLTLYADDTHASWEIRHGRDLRFVEHSIQTIYAVFQEFGMCVNASKSVLVLGLHGSVCKNWTHQRLQTTKQGKFMHFGSPLLPLCIPVYSEMRYLGITASYGSLEVQTMKHRLRIAAGSRQRHEDELAQSRTEKEFVLTFEVHGGGILSLMWGFAQAAQEWKKAREEKKVFSSLRLTLFLAFLQEWQQHLEKMAQPEAQEGAIKLGVAQRNAQDQSAVILKR</sequence>
<name>A0A812QX74_SYMPI</name>
<proteinExistence type="predicted"/>
<protein>
    <recommendedName>
        <fullName evidence="1">Reverse transcriptase domain-containing protein</fullName>
    </recommendedName>
</protein>
<keyword evidence="3" id="KW-1185">Reference proteome</keyword>
<evidence type="ECO:0000313" key="3">
    <source>
        <dbReference type="Proteomes" id="UP000649617"/>
    </source>
</evidence>
<evidence type="ECO:0000259" key="1">
    <source>
        <dbReference type="PROSITE" id="PS50878"/>
    </source>
</evidence>
<organism evidence="2 3">
    <name type="scientific">Symbiodinium pilosum</name>
    <name type="common">Dinoflagellate</name>
    <dbReference type="NCBI Taxonomy" id="2952"/>
    <lineage>
        <taxon>Eukaryota</taxon>
        <taxon>Sar</taxon>
        <taxon>Alveolata</taxon>
        <taxon>Dinophyceae</taxon>
        <taxon>Suessiales</taxon>
        <taxon>Symbiodiniaceae</taxon>
        <taxon>Symbiodinium</taxon>
    </lineage>
</organism>
<gene>
    <name evidence="2" type="ORF">SPIL2461_LOCUS10049</name>
</gene>
<dbReference type="OrthoDB" id="447354at2759"/>
<dbReference type="PROSITE" id="PS50878">
    <property type="entry name" value="RT_POL"/>
    <property type="match status" value="1"/>
</dbReference>
<reference evidence="2" key="1">
    <citation type="submission" date="2021-02" db="EMBL/GenBank/DDBJ databases">
        <authorList>
            <person name="Dougan E. K."/>
            <person name="Rhodes N."/>
            <person name="Thang M."/>
            <person name="Chan C."/>
        </authorList>
    </citation>
    <scope>NUCLEOTIDE SEQUENCE</scope>
</reference>
<dbReference type="EMBL" id="CAJNIZ010018203">
    <property type="protein sequence ID" value="CAE7407379.1"/>
    <property type="molecule type" value="Genomic_DNA"/>
</dbReference>
<dbReference type="InterPro" id="IPR000477">
    <property type="entry name" value="RT_dom"/>
</dbReference>
<evidence type="ECO:0000313" key="2">
    <source>
        <dbReference type="EMBL" id="CAE7407379.1"/>
    </source>
</evidence>
<dbReference type="PANTHER" id="PTHR19446">
    <property type="entry name" value="REVERSE TRANSCRIPTASES"/>
    <property type="match status" value="1"/>
</dbReference>